<dbReference type="Proteomes" id="UP001056708">
    <property type="component" value="Chromosome"/>
</dbReference>
<protein>
    <submittedName>
        <fullName evidence="2">Uncharacterized protein</fullName>
    </submittedName>
</protein>
<sequence length="157" mass="16621">MIRWTQAGSAYFGGQYSPEGRCRAVTGRLNQAMAQNGGRLSNLLLTNGMVNNETVICALNPMETACTSGNMLFTLKPENAYRAGQILGQLLQISRYGGGAAGFITETEGQTYVNLGDWAEQAMVDSGEPAPSPTSAPQPSPQQNPVVQPDNSGGSMF</sequence>
<dbReference type="EMBL" id="CP098611">
    <property type="protein sequence ID" value="USR89287.1"/>
    <property type="molecule type" value="Genomic_DNA"/>
</dbReference>
<organism evidence="2 3">
    <name type="scientific">Phormidium yuhuli AB48</name>
    <dbReference type="NCBI Taxonomy" id="2940671"/>
    <lineage>
        <taxon>Bacteria</taxon>
        <taxon>Bacillati</taxon>
        <taxon>Cyanobacteriota</taxon>
        <taxon>Cyanophyceae</taxon>
        <taxon>Oscillatoriophycideae</taxon>
        <taxon>Oscillatoriales</taxon>
        <taxon>Oscillatoriaceae</taxon>
        <taxon>Phormidium</taxon>
        <taxon>Phormidium yuhuli</taxon>
    </lineage>
</organism>
<feature type="region of interest" description="Disordered" evidence="1">
    <location>
        <begin position="124"/>
        <end position="157"/>
    </location>
</feature>
<evidence type="ECO:0000256" key="1">
    <source>
        <dbReference type="SAM" id="MobiDB-lite"/>
    </source>
</evidence>
<name>A0ABY5AKA4_9CYAN</name>
<gene>
    <name evidence="2" type="ORF">NEA10_10310</name>
</gene>
<dbReference type="InterPro" id="IPR025478">
    <property type="entry name" value="COP23"/>
</dbReference>
<feature type="compositionally biased region" description="Low complexity" evidence="1">
    <location>
        <begin position="143"/>
        <end position="157"/>
    </location>
</feature>
<feature type="compositionally biased region" description="Pro residues" evidence="1">
    <location>
        <begin position="130"/>
        <end position="142"/>
    </location>
</feature>
<accession>A0ABY5AKA4</accession>
<proteinExistence type="predicted"/>
<evidence type="ECO:0000313" key="3">
    <source>
        <dbReference type="Proteomes" id="UP001056708"/>
    </source>
</evidence>
<keyword evidence="3" id="KW-1185">Reference proteome</keyword>
<dbReference type="Pfam" id="PF14218">
    <property type="entry name" value="COP23"/>
    <property type="match status" value="1"/>
</dbReference>
<reference evidence="2" key="1">
    <citation type="submission" date="2022-06" db="EMBL/GenBank/DDBJ databases">
        <title>Genome sequence of Phormidium yuhuli AB48 isolated from an industrial photobioreactor environment.</title>
        <authorList>
            <person name="Qiu Y."/>
            <person name="Noonan A.J.C."/>
            <person name="Dofher K."/>
            <person name="Koch M."/>
            <person name="Kieft B."/>
            <person name="Lin X."/>
            <person name="Ziels R.M."/>
            <person name="Hallam S.J."/>
        </authorList>
    </citation>
    <scope>NUCLEOTIDE SEQUENCE</scope>
    <source>
        <strain evidence="2">AB48</strain>
    </source>
</reference>
<evidence type="ECO:0000313" key="2">
    <source>
        <dbReference type="EMBL" id="USR89287.1"/>
    </source>
</evidence>